<evidence type="ECO:0000256" key="1">
    <source>
        <dbReference type="SAM" id="MobiDB-lite"/>
    </source>
</evidence>
<feature type="region of interest" description="Disordered" evidence="1">
    <location>
        <begin position="201"/>
        <end position="286"/>
    </location>
</feature>
<feature type="compositionally biased region" description="Acidic residues" evidence="1">
    <location>
        <begin position="203"/>
        <end position="241"/>
    </location>
</feature>
<organism evidence="2 3">
    <name type="scientific">Coniochaeta hoffmannii</name>
    <dbReference type="NCBI Taxonomy" id="91930"/>
    <lineage>
        <taxon>Eukaryota</taxon>
        <taxon>Fungi</taxon>
        <taxon>Dikarya</taxon>
        <taxon>Ascomycota</taxon>
        <taxon>Pezizomycotina</taxon>
        <taxon>Sordariomycetes</taxon>
        <taxon>Sordariomycetidae</taxon>
        <taxon>Coniochaetales</taxon>
        <taxon>Coniochaetaceae</taxon>
        <taxon>Coniochaeta</taxon>
    </lineage>
</organism>
<feature type="compositionally biased region" description="Basic and acidic residues" evidence="1">
    <location>
        <begin position="242"/>
        <end position="252"/>
    </location>
</feature>
<feature type="compositionally biased region" description="Low complexity" evidence="1">
    <location>
        <begin position="106"/>
        <end position="121"/>
    </location>
</feature>
<comment type="caution">
    <text evidence="2">The sequence shown here is derived from an EMBL/GenBank/DDBJ whole genome shotgun (WGS) entry which is preliminary data.</text>
</comment>
<feature type="compositionally biased region" description="Basic and acidic residues" evidence="1">
    <location>
        <begin position="261"/>
        <end position="286"/>
    </location>
</feature>
<keyword evidence="3" id="KW-1185">Reference proteome</keyword>
<dbReference type="Proteomes" id="UP001174691">
    <property type="component" value="Unassembled WGS sequence"/>
</dbReference>
<feature type="compositionally biased region" description="Polar residues" evidence="1">
    <location>
        <begin position="134"/>
        <end position="143"/>
    </location>
</feature>
<proteinExistence type="predicted"/>
<dbReference type="EMBL" id="JANBVN010000038">
    <property type="protein sequence ID" value="KAJ9158317.1"/>
    <property type="molecule type" value="Genomic_DNA"/>
</dbReference>
<sequence>MTNDTGRADDRATGNAANDAGGVAEANLPADIIRCLNEAVAATAARFAHLTRTALRPRPRSSAGASSVVVSSSHAADNDTFDGAAAGASHAPIRAAPLPTRGSAGGPSATSTPPPAATATAERNTSSKRKPHTTAIQQGSLPTEGNLPAPKRARVRPPINVPGPWVESRVSHRPATPPALEDGENVIVVKGHPEDYVLIAGSSEEDEEAEDDSVEDEVEAVQDESNQEDVDGREEEVDAGGEDMKVMGRQDDEMAADDAGEQQREKEVKREHDGWWEDMDGVVHVE</sequence>
<protein>
    <submittedName>
        <fullName evidence="2">Uncharacterized protein</fullName>
    </submittedName>
</protein>
<gene>
    <name evidence="2" type="ORF">NKR19_g3436</name>
</gene>
<dbReference type="AlphaFoldDB" id="A0AA38S3P4"/>
<feature type="region of interest" description="Disordered" evidence="1">
    <location>
        <begin position="1"/>
        <end position="22"/>
    </location>
</feature>
<reference evidence="2" key="1">
    <citation type="submission" date="2022-07" db="EMBL/GenBank/DDBJ databases">
        <title>Fungi with potential for degradation of polypropylene.</title>
        <authorList>
            <person name="Gostincar C."/>
        </authorList>
    </citation>
    <scope>NUCLEOTIDE SEQUENCE</scope>
    <source>
        <strain evidence="2">EXF-13287</strain>
    </source>
</reference>
<evidence type="ECO:0000313" key="2">
    <source>
        <dbReference type="EMBL" id="KAJ9158317.1"/>
    </source>
</evidence>
<name>A0AA38S3P4_9PEZI</name>
<evidence type="ECO:0000313" key="3">
    <source>
        <dbReference type="Proteomes" id="UP001174691"/>
    </source>
</evidence>
<feature type="region of interest" description="Disordered" evidence="1">
    <location>
        <begin position="95"/>
        <end position="180"/>
    </location>
</feature>
<accession>A0AA38S3P4</accession>
<feature type="compositionally biased region" description="Basic and acidic residues" evidence="1">
    <location>
        <begin position="1"/>
        <end position="12"/>
    </location>
</feature>